<evidence type="ECO:0000256" key="5">
    <source>
        <dbReference type="ARBA" id="ARBA00023125"/>
    </source>
</evidence>
<evidence type="ECO:0000256" key="3">
    <source>
        <dbReference type="ARBA" id="ARBA00022833"/>
    </source>
</evidence>
<dbReference type="InterPro" id="IPR035500">
    <property type="entry name" value="NHR-like_dom_sf"/>
</dbReference>
<dbReference type="PROSITE" id="PS51030">
    <property type="entry name" value="NUCLEAR_REC_DBD_2"/>
    <property type="match status" value="1"/>
</dbReference>
<keyword evidence="9" id="KW-0472">Membrane</keyword>
<dbReference type="SMART" id="SM00399">
    <property type="entry name" value="ZnF_C4"/>
    <property type="match status" value="1"/>
</dbReference>
<gene>
    <name evidence="12" type="ORF">JXQ802_LOCUS35598</name>
    <name evidence="11" type="ORF">PYM288_LOCUS22950</name>
</gene>
<keyword evidence="2" id="KW-0863">Zinc-finger</keyword>
<dbReference type="Gene3D" id="3.30.50.10">
    <property type="entry name" value="Erythroid Transcription Factor GATA-1, subunit A"/>
    <property type="match status" value="1"/>
</dbReference>
<evidence type="ECO:0000313" key="12">
    <source>
        <dbReference type="EMBL" id="CAF1416440.1"/>
    </source>
</evidence>
<dbReference type="PANTHER" id="PTHR24082">
    <property type="entry name" value="NUCLEAR HORMONE RECEPTOR"/>
    <property type="match status" value="1"/>
</dbReference>
<dbReference type="InterPro" id="IPR013088">
    <property type="entry name" value="Znf_NHR/GATA"/>
</dbReference>
<evidence type="ECO:0000256" key="2">
    <source>
        <dbReference type="ARBA" id="ARBA00022771"/>
    </source>
</evidence>
<organism evidence="12 13">
    <name type="scientific">Rotaria sordida</name>
    <dbReference type="NCBI Taxonomy" id="392033"/>
    <lineage>
        <taxon>Eukaryota</taxon>
        <taxon>Metazoa</taxon>
        <taxon>Spiralia</taxon>
        <taxon>Gnathifera</taxon>
        <taxon>Rotifera</taxon>
        <taxon>Eurotatoria</taxon>
        <taxon>Bdelloidea</taxon>
        <taxon>Philodinida</taxon>
        <taxon>Philodinidae</taxon>
        <taxon>Rotaria</taxon>
    </lineage>
</organism>
<keyword evidence="5" id="KW-0238">DNA-binding</keyword>
<keyword evidence="8" id="KW-0539">Nucleus</keyword>
<dbReference type="GO" id="GO:0004879">
    <property type="term" value="F:nuclear receptor activity"/>
    <property type="evidence" value="ECO:0007669"/>
    <property type="project" value="TreeGrafter"/>
</dbReference>
<dbReference type="PRINTS" id="PR00047">
    <property type="entry name" value="STROIDFINGER"/>
</dbReference>
<dbReference type="InterPro" id="IPR001628">
    <property type="entry name" value="Znf_hrmn_rcpt"/>
</dbReference>
<protein>
    <recommendedName>
        <fullName evidence="10">Nuclear receptor domain-containing protein</fullName>
    </recommendedName>
</protein>
<evidence type="ECO:0000256" key="9">
    <source>
        <dbReference type="SAM" id="Phobius"/>
    </source>
</evidence>
<accession>A0A815M207</accession>
<evidence type="ECO:0000256" key="8">
    <source>
        <dbReference type="ARBA" id="ARBA00023242"/>
    </source>
</evidence>
<dbReference type="SUPFAM" id="SSF57716">
    <property type="entry name" value="Glucocorticoid receptor-like (DNA-binding domain)"/>
    <property type="match status" value="1"/>
</dbReference>
<keyword evidence="4" id="KW-0805">Transcription regulation</keyword>
<keyword evidence="7" id="KW-0675">Receptor</keyword>
<feature type="transmembrane region" description="Helical" evidence="9">
    <location>
        <begin position="36"/>
        <end position="53"/>
    </location>
</feature>
<evidence type="ECO:0000313" key="11">
    <source>
        <dbReference type="EMBL" id="CAF1164866.1"/>
    </source>
</evidence>
<keyword evidence="3" id="KW-0862">Zinc</keyword>
<dbReference type="InterPro" id="IPR050234">
    <property type="entry name" value="Nuclear_hormone_rcpt_NR1"/>
</dbReference>
<keyword evidence="9" id="KW-0812">Transmembrane</keyword>
<keyword evidence="13" id="KW-1185">Reference proteome</keyword>
<dbReference type="EMBL" id="CAJNOH010001023">
    <property type="protein sequence ID" value="CAF1164866.1"/>
    <property type="molecule type" value="Genomic_DNA"/>
</dbReference>
<dbReference type="Proteomes" id="UP000663870">
    <property type="component" value="Unassembled WGS sequence"/>
</dbReference>
<feature type="transmembrane region" description="Helical" evidence="9">
    <location>
        <begin position="281"/>
        <end position="300"/>
    </location>
</feature>
<dbReference type="GO" id="GO:0008270">
    <property type="term" value="F:zinc ion binding"/>
    <property type="evidence" value="ECO:0007669"/>
    <property type="project" value="UniProtKB-KW"/>
</dbReference>
<evidence type="ECO:0000259" key="10">
    <source>
        <dbReference type="PROSITE" id="PS51030"/>
    </source>
</evidence>
<keyword evidence="9" id="KW-1133">Transmembrane helix</keyword>
<dbReference type="GO" id="GO:0000122">
    <property type="term" value="P:negative regulation of transcription by RNA polymerase II"/>
    <property type="evidence" value="ECO:0007669"/>
    <property type="project" value="TreeGrafter"/>
</dbReference>
<dbReference type="AlphaFoldDB" id="A0A815M207"/>
<dbReference type="GO" id="GO:0000978">
    <property type="term" value="F:RNA polymerase II cis-regulatory region sequence-specific DNA binding"/>
    <property type="evidence" value="ECO:0007669"/>
    <property type="project" value="TreeGrafter"/>
</dbReference>
<dbReference type="SUPFAM" id="SSF48508">
    <property type="entry name" value="Nuclear receptor ligand-binding domain"/>
    <property type="match status" value="1"/>
</dbReference>
<keyword evidence="1" id="KW-0479">Metal-binding</keyword>
<proteinExistence type="predicted"/>
<evidence type="ECO:0000256" key="6">
    <source>
        <dbReference type="ARBA" id="ARBA00023163"/>
    </source>
</evidence>
<keyword evidence="6" id="KW-0804">Transcription</keyword>
<dbReference type="GO" id="GO:0045944">
    <property type="term" value="P:positive regulation of transcription by RNA polymerase II"/>
    <property type="evidence" value="ECO:0007669"/>
    <property type="project" value="TreeGrafter"/>
</dbReference>
<evidence type="ECO:0000313" key="13">
    <source>
        <dbReference type="Proteomes" id="UP000663870"/>
    </source>
</evidence>
<evidence type="ECO:0000256" key="1">
    <source>
        <dbReference type="ARBA" id="ARBA00022723"/>
    </source>
</evidence>
<dbReference type="PANTHER" id="PTHR24082:SF283">
    <property type="entry name" value="NUCLEAR HORMONE RECEPTOR HR96"/>
    <property type="match status" value="1"/>
</dbReference>
<comment type="caution">
    <text evidence="12">The sequence shown here is derived from an EMBL/GenBank/DDBJ whole genome shotgun (WGS) entry which is preliminary data.</text>
</comment>
<name>A0A815M207_9BILA</name>
<reference evidence="12" key="1">
    <citation type="submission" date="2021-02" db="EMBL/GenBank/DDBJ databases">
        <authorList>
            <person name="Nowell W R."/>
        </authorList>
    </citation>
    <scope>NUCLEOTIDE SEQUENCE</scope>
</reference>
<evidence type="ECO:0000256" key="4">
    <source>
        <dbReference type="ARBA" id="ARBA00023015"/>
    </source>
</evidence>
<dbReference type="EMBL" id="CAJNOL010001769">
    <property type="protein sequence ID" value="CAF1416440.1"/>
    <property type="molecule type" value="Genomic_DNA"/>
</dbReference>
<sequence length="384" mass="45159">MDDQLIENWNDTTQYMNLNKKPKKIPLECKICGAPAFYSYVSVIVCFSCKMFFKRNAETKQEHSKCLFDGHCQINTLNRHNCSSCRLAKCFKSGMQVAMLRSSRTTKNKTKQQQKVTKISTVLARLKEIDHTQQLPTLNLLQSDQLTLTMDEWNLLSHLTHCYDEYNGFSLVQRFIHEQNNLPPKMRYRLTRVNELILSFINQSQYFYETNSYFISLCSHDRRILVHNTMKYVGSLGACFIIHHTGLLNNLAFYKSIEIIYGSSILTNSNRMICQFNFDDTFFKLVLALLVFSTFDYTYYTNIVPINLMDIKTILHIQNIYTELAWRYLICRYNYRQAVINFSNLIRYIFSLNNTIVEAIELKQCKDMVDLVIEQTKKTTKLID</sequence>
<dbReference type="Pfam" id="PF00105">
    <property type="entry name" value="zf-C4"/>
    <property type="match status" value="1"/>
</dbReference>
<evidence type="ECO:0000256" key="7">
    <source>
        <dbReference type="ARBA" id="ARBA00023170"/>
    </source>
</evidence>
<feature type="domain" description="Nuclear receptor" evidence="10">
    <location>
        <begin position="26"/>
        <end position="102"/>
    </location>
</feature>
<dbReference type="GO" id="GO:0030154">
    <property type="term" value="P:cell differentiation"/>
    <property type="evidence" value="ECO:0007669"/>
    <property type="project" value="TreeGrafter"/>
</dbReference>
<dbReference type="Proteomes" id="UP000663854">
    <property type="component" value="Unassembled WGS sequence"/>
</dbReference>